<evidence type="ECO:0000256" key="15">
    <source>
        <dbReference type="PROSITE-ProRule" id="PRU00560"/>
    </source>
</evidence>
<evidence type="ECO:0000256" key="2">
    <source>
        <dbReference type="ARBA" id="ARBA00022722"/>
    </source>
</evidence>
<dbReference type="InterPro" id="IPR013986">
    <property type="entry name" value="DExx_box_DNA_helicase_dom_sf"/>
</dbReference>
<sequence>MPSKLNKAQTEAIEYIDGPLLIVAGAGTGKTRVITEKIAYLLTKKKVSPQAALALTFTEKSAKEMQDRVDSMMDLGYSDLHISTFHAFCQELLERYGLDIGLPNRFKILSETDAWLLVREHIYDFPVDYYRPLANPDRFIYALLKHFSKCKDELISPGAYLEYADGLQADADSIQTQEKHRLQEVARMYHAYNQLLLEKQSLDFGDLIFYMVKLLRERPHILKSISEQFQYILVDEFQDVNYGQYELVQLLAQHGQLTVVGDDDQSIYAFRGASVSNILRFQQDFPKAKEVVLRENYRSGQEILDAAYTLIQHNNPDRLEVKLGLDKKLISRGQYAHAETLHIHAQTGDDEVQKVIEEIARLKEVNSDISWDDFAILVRANSHAEPFLQGMERSGIPYEFLSSSGLYRQSIVVDCFHFLKAIDRIYDSLSIYHLLRLPFFKMSENDIQKFTHAARKKSITYYEALKRGREFQLSPEGLTVCDKVVECIHNGIKRARTERPTAVLLHFLEESGYMQFLTEKVDAGDPDMTRAAYHLRQFFDFVSEYEQAVPAAHVAGFIEYYTRVLDSGDDGRLSQPEETPDSVNVMTVHGAKGLEFRYVFVVNCVEQRFPVRSRGEAIELPDALVQEQLPEGDYHYQEERRLFYVAMTRAKERLYFTSAASYGGTQPKKISRFLFEAGLSIPDEAEAQKKTRSRLGNPVQPQDKILSTYTYQLPRSFSFSQLRAFEVCPYQYKMTYLLKIPMTGTPYFSFGTSMHLTLQRFYERVREMNQAKQYSLFSTPTPSTPTSDTVTAPSLEELLSLYEASWIDNWFENKRQREAYFKKGKESLKTFFTTHDGTWTIPINLEGGFTIKVGMYTVTGKIDRIDQLSTGGLHIIDYKTGEAKEKIIGSDKDQLLLYQLAAFQLPEYRAFGKPEQLTYYYLGGNTQQSFLGTQDELGKLQEKILKTIEQIYATDFSKITKKDACGRCDFCKMCEFRNV</sequence>
<dbReference type="PANTHER" id="PTHR11070">
    <property type="entry name" value="UVRD / RECB / PCRA DNA HELICASE FAMILY MEMBER"/>
    <property type="match status" value="1"/>
</dbReference>
<keyword evidence="6 15" id="KW-0347">Helicase</keyword>
<dbReference type="Gene3D" id="3.90.320.10">
    <property type="match status" value="1"/>
</dbReference>
<dbReference type="EMBL" id="MFQB01000055">
    <property type="protein sequence ID" value="OGH64595.1"/>
    <property type="molecule type" value="Genomic_DNA"/>
</dbReference>
<dbReference type="Proteomes" id="UP000176282">
    <property type="component" value="Unassembled WGS sequence"/>
</dbReference>
<dbReference type="PANTHER" id="PTHR11070:SF2">
    <property type="entry name" value="ATP-DEPENDENT DNA HELICASE SRS2"/>
    <property type="match status" value="1"/>
</dbReference>
<dbReference type="InterPro" id="IPR038726">
    <property type="entry name" value="PDDEXK_AddAB-type"/>
</dbReference>
<dbReference type="STRING" id="1798680.A3J66_00665"/>
<dbReference type="InterPro" id="IPR027417">
    <property type="entry name" value="P-loop_NTPase"/>
</dbReference>
<dbReference type="Pfam" id="PF00580">
    <property type="entry name" value="UvrD-helicase"/>
    <property type="match status" value="1"/>
</dbReference>
<dbReference type="SUPFAM" id="SSF52980">
    <property type="entry name" value="Restriction endonuclease-like"/>
    <property type="match status" value="1"/>
</dbReference>
<evidence type="ECO:0000256" key="13">
    <source>
        <dbReference type="ARBA" id="ARBA00034808"/>
    </source>
</evidence>
<evidence type="ECO:0000256" key="14">
    <source>
        <dbReference type="ARBA" id="ARBA00048988"/>
    </source>
</evidence>
<keyword evidence="11" id="KW-0413">Isomerase</keyword>
<feature type="binding site" evidence="15">
    <location>
        <begin position="24"/>
        <end position="31"/>
    </location>
    <ligand>
        <name>ATP</name>
        <dbReference type="ChEBI" id="CHEBI:30616"/>
    </ligand>
</feature>
<dbReference type="PROSITE" id="PS51217">
    <property type="entry name" value="UVRD_HELICASE_CTER"/>
    <property type="match status" value="1"/>
</dbReference>
<protein>
    <recommendedName>
        <fullName evidence="13">DNA 3'-5' helicase</fullName>
        <ecNumber evidence="13">5.6.2.4</ecNumber>
    </recommendedName>
</protein>
<dbReference type="GO" id="GO:0043138">
    <property type="term" value="F:3'-5' DNA helicase activity"/>
    <property type="evidence" value="ECO:0007669"/>
    <property type="project" value="UniProtKB-EC"/>
</dbReference>
<keyword evidence="7" id="KW-0269">Exonuclease</keyword>
<dbReference type="SUPFAM" id="SSF52540">
    <property type="entry name" value="P-loop containing nucleoside triphosphate hydrolases"/>
    <property type="match status" value="1"/>
</dbReference>
<dbReference type="EC" id="5.6.2.4" evidence="13"/>
<organism evidence="18 19">
    <name type="scientific">Candidatus Magasanikbacteria bacterium RIFCSPHIGHO2_02_FULL_47_14</name>
    <dbReference type="NCBI Taxonomy" id="1798680"/>
    <lineage>
        <taxon>Bacteria</taxon>
        <taxon>Candidatus Magasanikiibacteriota</taxon>
    </lineage>
</organism>
<evidence type="ECO:0000256" key="7">
    <source>
        <dbReference type="ARBA" id="ARBA00022839"/>
    </source>
</evidence>
<dbReference type="GO" id="GO:0005524">
    <property type="term" value="F:ATP binding"/>
    <property type="evidence" value="ECO:0007669"/>
    <property type="project" value="UniProtKB-UniRule"/>
</dbReference>
<dbReference type="Pfam" id="PF13361">
    <property type="entry name" value="UvrD_C"/>
    <property type="match status" value="1"/>
</dbReference>
<reference evidence="18 19" key="1">
    <citation type="journal article" date="2016" name="Nat. Commun.">
        <title>Thousands of microbial genomes shed light on interconnected biogeochemical processes in an aquifer system.</title>
        <authorList>
            <person name="Anantharaman K."/>
            <person name="Brown C.T."/>
            <person name="Hug L.A."/>
            <person name="Sharon I."/>
            <person name="Castelle C.J."/>
            <person name="Probst A.J."/>
            <person name="Thomas B.C."/>
            <person name="Singh A."/>
            <person name="Wilkins M.J."/>
            <person name="Karaoz U."/>
            <person name="Brodie E.L."/>
            <person name="Williams K.H."/>
            <person name="Hubbard S.S."/>
            <person name="Banfield J.F."/>
        </authorList>
    </citation>
    <scope>NUCLEOTIDE SEQUENCE [LARGE SCALE GENOMIC DNA]</scope>
</reference>
<dbReference type="Gene3D" id="1.10.10.160">
    <property type="match status" value="1"/>
</dbReference>
<dbReference type="Gene3D" id="3.40.50.300">
    <property type="entry name" value="P-loop containing nucleotide triphosphate hydrolases"/>
    <property type="match status" value="2"/>
</dbReference>
<comment type="catalytic activity">
    <reaction evidence="14">
        <text>ATP + H2O = ADP + phosphate + H(+)</text>
        <dbReference type="Rhea" id="RHEA:13065"/>
        <dbReference type="ChEBI" id="CHEBI:15377"/>
        <dbReference type="ChEBI" id="CHEBI:15378"/>
        <dbReference type="ChEBI" id="CHEBI:30616"/>
        <dbReference type="ChEBI" id="CHEBI:43474"/>
        <dbReference type="ChEBI" id="CHEBI:456216"/>
        <dbReference type="EC" id="5.6.2.4"/>
    </reaction>
</comment>
<dbReference type="CDD" id="cd17932">
    <property type="entry name" value="DEXQc_UvrD"/>
    <property type="match status" value="1"/>
</dbReference>
<dbReference type="InterPro" id="IPR014016">
    <property type="entry name" value="UvrD-like_ATP-bd"/>
</dbReference>
<dbReference type="PROSITE" id="PS51198">
    <property type="entry name" value="UVRD_HELICASE_ATP_BIND"/>
    <property type="match status" value="1"/>
</dbReference>
<dbReference type="GO" id="GO:0003677">
    <property type="term" value="F:DNA binding"/>
    <property type="evidence" value="ECO:0007669"/>
    <property type="project" value="UniProtKB-KW"/>
</dbReference>
<evidence type="ECO:0000259" key="17">
    <source>
        <dbReference type="PROSITE" id="PS51217"/>
    </source>
</evidence>
<evidence type="ECO:0000256" key="3">
    <source>
        <dbReference type="ARBA" id="ARBA00022741"/>
    </source>
</evidence>
<feature type="domain" description="UvrD-like helicase ATP-binding" evidence="16">
    <location>
        <begin position="3"/>
        <end position="300"/>
    </location>
</feature>
<evidence type="ECO:0000256" key="11">
    <source>
        <dbReference type="ARBA" id="ARBA00023235"/>
    </source>
</evidence>
<evidence type="ECO:0000313" key="19">
    <source>
        <dbReference type="Proteomes" id="UP000176282"/>
    </source>
</evidence>
<evidence type="ECO:0000256" key="5">
    <source>
        <dbReference type="ARBA" id="ARBA00022801"/>
    </source>
</evidence>
<keyword evidence="2" id="KW-0540">Nuclease</keyword>
<dbReference type="InterPro" id="IPR011335">
    <property type="entry name" value="Restrct_endonuc-II-like"/>
</dbReference>
<keyword evidence="9" id="KW-0238">DNA-binding</keyword>
<keyword evidence="3 15" id="KW-0547">Nucleotide-binding</keyword>
<comment type="catalytic activity">
    <reaction evidence="12">
        <text>Couples ATP hydrolysis with the unwinding of duplex DNA by translocating in the 3'-5' direction.</text>
        <dbReference type="EC" id="5.6.2.4"/>
    </reaction>
</comment>
<dbReference type="AlphaFoldDB" id="A0A1F6LZ54"/>
<evidence type="ECO:0000256" key="8">
    <source>
        <dbReference type="ARBA" id="ARBA00022840"/>
    </source>
</evidence>
<keyword evidence="5 15" id="KW-0378">Hydrolase</keyword>
<dbReference type="InterPro" id="IPR014017">
    <property type="entry name" value="DNA_helicase_UvrD-like_C"/>
</dbReference>
<dbReference type="GO" id="GO:0000725">
    <property type="term" value="P:recombinational repair"/>
    <property type="evidence" value="ECO:0007669"/>
    <property type="project" value="TreeGrafter"/>
</dbReference>
<evidence type="ECO:0000259" key="16">
    <source>
        <dbReference type="PROSITE" id="PS51198"/>
    </source>
</evidence>
<evidence type="ECO:0000256" key="1">
    <source>
        <dbReference type="ARBA" id="ARBA00009922"/>
    </source>
</evidence>
<dbReference type="GO" id="GO:0004527">
    <property type="term" value="F:exonuclease activity"/>
    <property type="evidence" value="ECO:0007669"/>
    <property type="project" value="UniProtKB-KW"/>
</dbReference>
<evidence type="ECO:0000256" key="6">
    <source>
        <dbReference type="ARBA" id="ARBA00022806"/>
    </source>
</evidence>
<comment type="similarity">
    <text evidence="1">Belongs to the helicase family. UvrD subfamily.</text>
</comment>
<evidence type="ECO:0000256" key="10">
    <source>
        <dbReference type="ARBA" id="ARBA00023204"/>
    </source>
</evidence>
<feature type="domain" description="UvrD-like helicase C-terminal" evidence="17">
    <location>
        <begin position="301"/>
        <end position="593"/>
    </location>
</feature>
<dbReference type="Gene3D" id="1.10.486.10">
    <property type="entry name" value="PCRA, domain 4"/>
    <property type="match status" value="1"/>
</dbReference>
<evidence type="ECO:0000256" key="12">
    <source>
        <dbReference type="ARBA" id="ARBA00034617"/>
    </source>
</evidence>
<gene>
    <name evidence="18" type="ORF">A3J66_00665</name>
</gene>
<keyword evidence="8 15" id="KW-0067">ATP-binding</keyword>
<evidence type="ECO:0000256" key="4">
    <source>
        <dbReference type="ARBA" id="ARBA00022763"/>
    </source>
</evidence>
<comment type="caution">
    <text evidence="18">The sequence shown here is derived from an EMBL/GenBank/DDBJ whole genome shotgun (WGS) entry which is preliminary data.</text>
</comment>
<keyword evidence="4" id="KW-0227">DNA damage</keyword>
<proteinExistence type="inferred from homology"/>
<dbReference type="InterPro" id="IPR000212">
    <property type="entry name" value="DNA_helicase_UvrD/REP"/>
</dbReference>
<keyword evidence="10" id="KW-0234">DNA repair</keyword>
<name>A0A1F6LZ54_9BACT</name>
<evidence type="ECO:0000313" key="18">
    <source>
        <dbReference type="EMBL" id="OGH64595.1"/>
    </source>
</evidence>
<accession>A0A1F6LZ54</accession>
<dbReference type="InterPro" id="IPR011604">
    <property type="entry name" value="PDDEXK-like_dom_sf"/>
</dbReference>
<evidence type="ECO:0000256" key="9">
    <source>
        <dbReference type="ARBA" id="ARBA00023125"/>
    </source>
</evidence>
<dbReference type="Pfam" id="PF12705">
    <property type="entry name" value="PDDEXK_1"/>
    <property type="match status" value="1"/>
</dbReference>